<protein>
    <submittedName>
        <fullName evidence="7">Unplaced genomic scaffold scaffold_66, whole genome shotgun sequence</fullName>
    </submittedName>
</protein>
<evidence type="ECO:0000313" key="7">
    <source>
        <dbReference type="EMBL" id="KIK98562.1"/>
    </source>
</evidence>
<feature type="non-terminal residue" evidence="7">
    <location>
        <position position="1"/>
    </location>
</feature>
<dbReference type="Gene3D" id="3.30.160.60">
    <property type="entry name" value="Classic Zinc Finger"/>
    <property type="match status" value="2"/>
</dbReference>
<dbReference type="OrthoDB" id="6077919at2759"/>
<dbReference type="InParanoid" id="A0A0D0DJI0"/>
<dbReference type="PROSITE" id="PS50157">
    <property type="entry name" value="ZINC_FINGER_C2H2_2"/>
    <property type="match status" value="2"/>
</dbReference>
<evidence type="ECO:0000256" key="5">
    <source>
        <dbReference type="PROSITE-ProRule" id="PRU00042"/>
    </source>
</evidence>
<dbReference type="SUPFAM" id="SSF57667">
    <property type="entry name" value="beta-beta-alpha zinc fingers"/>
    <property type="match status" value="1"/>
</dbReference>
<evidence type="ECO:0000256" key="3">
    <source>
        <dbReference type="ARBA" id="ARBA00022771"/>
    </source>
</evidence>
<evidence type="ECO:0000256" key="1">
    <source>
        <dbReference type="ARBA" id="ARBA00022723"/>
    </source>
</evidence>
<dbReference type="Proteomes" id="UP000054538">
    <property type="component" value="Unassembled WGS sequence"/>
</dbReference>
<dbReference type="PANTHER" id="PTHR14003:SF19">
    <property type="entry name" value="YY2 TRANSCRIPTION FACTOR"/>
    <property type="match status" value="1"/>
</dbReference>
<dbReference type="HOGENOM" id="CLU_002678_42_25_1"/>
<dbReference type="GO" id="GO:0000785">
    <property type="term" value="C:chromatin"/>
    <property type="evidence" value="ECO:0007669"/>
    <property type="project" value="TreeGrafter"/>
</dbReference>
<dbReference type="GO" id="GO:0000978">
    <property type="term" value="F:RNA polymerase II cis-regulatory region sequence-specific DNA binding"/>
    <property type="evidence" value="ECO:0007669"/>
    <property type="project" value="TreeGrafter"/>
</dbReference>
<dbReference type="GO" id="GO:0005667">
    <property type="term" value="C:transcription regulator complex"/>
    <property type="evidence" value="ECO:0007669"/>
    <property type="project" value="TreeGrafter"/>
</dbReference>
<name>A0A0D0DJI0_9AGAM</name>
<keyword evidence="2" id="KW-0677">Repeat</keyword>
<evidence type="ECO:0000313" key="8">
    <source>
        <dbReference type="Proteomes" id="UP000054538"/>
    </source>
</evidence>
<sequence length="51" mass="5940">CGQTFSALFSLKRHQQTHSGERPYTCSIPGCGQQFFNRSDCKRHEKSKKRH</sequence>
<dbReference type="InterPro" id="IPR036236">
    <property type="entry name" value="Znf_C2H2_sf"/>
</dbReference>
<reference evidence="7 8" key="1">
    <citation type="submission" date="2014-04" db="EMBL/GenBank/DDBJ databases">
        <authorList>
            <consortium name="DOE Joint Genome Institute"/>
            <person name="Kuo A."/>
            <person name="Kohler A."/>
            <person name="Jargeat P."/>
            <person name="Nagy L.G."/>
            <person name="Floudas D."/>
            <person name="Copeland A."/>
            <person name="Barry K.W."/>
            <person name="Cichocki N."/>
            <person name="Veneault-Fourrey C."/>
            <person name="LaButti K."/>
            <person name="Lindquist E.A."/>
            <person name="Lipzen A."/>
            <person name="Lundell T."/>
            <person name="Morin E."/>
            <person name="Murat C."/>
            <person name="Sun H."/>
            <person name="Tunlid A."/>
            <person name="Henrissat B."/>
            <person name="Grigoriev I.V."/>
            <person name="Hibbett D.S."/>
            <person name="Martin F."/>
            <person name="Nordberg H.P."/>
            <person name="Cantor M.N."/>
            <person name="Hua S.X."/>
        </authorList>
    </citation>
    <scope>NUCLEOTIDE SEQUENCE [LARGE SCALE GENOMIC DNA]</scope>
    <source>
        <strain evidence="7 8">Ve08.2h10</strain>
    </source>
</reference>
<accession>A0A0D0DJI0</accession>
<dbReference type="GO" id="GO:0000981">
    <property type="term" value="F:DNA-binding transcription factor activity, RNA polymerase II-specific"/>
    <property type="evidence" value="ECO:0007669"/>
    <property type="project" value="TreeGrafter"/>
</dbReference>
<dbReference type="GO" id="GO:0031519">
    <property type="term" value="C:PcG protein complex"/>
    <property type="evidence" value="ECO:0007669"/>
    <property type="project" value="TreeGrafter"/>
</dbReference>
<feature type="domain" description="C2H2-type" evidence="6">
    <location>
        <begin position="24"/>
        <end position="51"/>
    </location>
</feature>
<keyword evidence="1" id="KW-0479">Metal-binding</keyword>
<dbReference type="EMBL" id="KN824888">
    <property type="protein sequence ID" value="KIK98562.1"/>
    <property type="molecule type" value="Genomic_DNA"/>
</dbReference>
<dbReference type="SMART" id="SM00355">
    <property type="entry name" value="ZnF_C2H2"/>
    <property type="match status" value="2"/>
</dbReference>
<dbReference type="STRING" id="930991.A0A0D0DJI0"/>
<keyword evidence="3 5" id="KW-0863">Zinc-finger</keyword>
<feature type="domain" description="C2H2-type" evidence="6">
    <location>
        <begin position="1"/>
        <end position="23"/>
    </location>
</feature>
<dbReference type="AlphaFoldDB" id="A0A0D0DJI0"/>
<dbReference type="InterPro" id="IPR013087">
    <property type="entry name" value="Znf_C2H2_type"/>
</dbReference>
<evidence type="ECO:0000256" key="2">
    <source>
        <dbReference type="ARBA" id="ARBA00022737"/>
    </source>
</evidence>
<dbReference type="GO" id="GO:0008270">
    <property type="term" value="F:zinc ion binding"/>
    <property type="evidence" value="ECO:0007669"/>
    <property type="project" value="UniProtKB-KW"/>
</dbReference>
<reference evidence="8" key="2">
    <citation type="submission" date="2015-01" db="EMBL/GenBank/DDBJ databases">
        <title>Evolutionary Origins and Diversification of the Mycorrhizal Mutualists.</title>
        <authorList>
            <consortium name="DOE Joint Genome Institute"/>
            <consortium name="Mycorrhizal Genomics Consortium"/>
            <person name="Kohler A."/>
            <person name="Kuo A."/>
            <person name="Nagy L.G."/>
            <person name="Floudas D."/>
            <person name="Copeland A."/>
            <person name="Barry K.W."/>
            <person name="Cichocki N."/>
            <person name="Veneault-Fourrey C."/>
            <person name="LaButti K."/>
            <person name="Lindquist E.A."/>
            <person name="Lipzen A."/>
            <person name="Lundell T."/>
            <person name="Morin E."/>
            <person name="Murat C."/>
            <person name="Riley R."/>
            <person name="Ohm R."/>
            <person name="Sun H."/>
            <person name="Tunlid A."/>
            <person name="Henrissat B."/>
            <person name="Grigoriev I.V."/>
            <person name="Hibbett D.S."/>
            <person name="Martin F."/>
        </authorList>
    </citation>
    <scope>NUCLEOTIDE SEQUENCE [LARGE SCALE GENOMIC DNA]</scope>
    <source>
        <strain evidence="8">Ve08.2h10</strain>
    </source>
</reference>
<proteinExistence type="predicted"/>
<keyword evidence="8" id="KW-1185">Reference proteome</keyword>
<gene>
    <name evidence="7" type="ORF">PAXRUDRAFT_61082</name>
</gene>
<keyword evidence="4" id="KW-0862">Zinc</keyword>
<feature type="non-terminal residue" evidence="7">
    <location>
        <position position="51"/>
    </location>
</feature>
<evidence type="ECO:0000259" key="6">
    <source>
        <dbReference type="PROSITE" id="PS50157"/>
    </source>
</evidence>
<dbReference type="PANTHER" id="PTHR14003">
    <property type="entry name" value="TRANSCRIPTIONAL REPRESSOR PROTEIN YY"/>
    <property type="match status" value="1"/>
</dbReference>
<organism evidence="7 8">
    <name type="scientific">Paxillus rubicundulus Ve08.2h10</name>
    <dbReference type="NCBI Taxonomy" id="930991"/>
    <lineage>
        <taxon>Eukaryota</taxon>
        <taxon>Fungi</taxon>
        <taxon>Dikarya</taxon>
        <taxon>Basidiomycota</taxon>
        <taxon>Agaricomycotina</taxon>
        <taxon>Agaricomycetes</taxon>
        <taxon>Agaricomycetidae</taxon>
        <taxon>Boletales</taxon>
        <taxon>Paxilineae</taxon>
        <taxon>Paxillaceae</taxon>
        <taxon>Paxillus</taxon>
    </lineage>
</organism>
<evidence type="ECO:0000256" key="4">
    <source>
        <dbReference type="ARBA" id="ARBA00022833"/>
    </source>
</evidence>